<dbReference type="Proteomes" id="UP000823388">
    <property type="component" value="Chromosome 4K"/>
</dbReference>
<protein>
    <submittedName>
        <fullName evidence="1">Uncharacterized protein</fullName>
    </submittedName>
</protein>
<dbReference type="EMBL" id="CM029043">
    <property type="protein sequence ID" value="KAG2611220.1"/>
    <property type="molecule type" value="Genomic_DNA"/>
</dbReference>
<evidence type="ECO:0000313" key="1">
    <source>
        <dbReference type="EMBL" id="KAG2611220.1"/>
    </source>
</evidence>
<evidence type="ECO:0000313" key="2">
    <source>
        <dbReference type="Proteomes" id="UP000823388"/>
    </source>
</evidence>
<dbReference type="AlphaFoldDB" id="A0A8T0TK46"/>
<name>A0A8T0TK46_PANVG</name>
<keyword evidence="2" id="KW-1185">Reference proteome</keyword>
<comment type="caution">
    <text evidence="1">The sequence shown here is derived from an EMBL/GenBank/DDBJ whole genome shotgun (WGS) entry which is preliminary data.</text>
</comment>
<proteinExistence type="predicted"/>
<accession>A0A8T0TK46</accession>
<gene>
    <name evidence="1" type="ORF">PVAP13_4KG149015</name>
</gene>
<sequence length="121" mass="13769">MRLCSSSVSKYLELIEGKVDCLLYAVVHPYCSYKLFKVIRIVHSILQSGNFKVAQRHSTGDFLVVCSASDADILNGKVKRLRDDVVGFYKLKELMVLDNDENEESSGIRDATQDEYKCEIR</sequence>
<reference evidence="1" key="1">
    <citation type="submission" date="2020-05" db="EMBL/GenBank/DDBJ databases">
        <title>WGS assembly of Panicum virgatum.</title>
        <authorList>
            <person name="Lovell J.T."/>
            <person name="Jenkins J."/>
            <person name="Shu S."/>
            <person name="Juenger T.E."/>
            <person name="Schmutz J."/>
        </authorList>
    </citation>
    <scope>NUCLEOTIDE SEQUENCE</scope>
    <source>
        <strain evidence="1">AP13</strain>
    </source>
</reference>
<organism evidence="1 2">
    <name type="scientific">Panicum virgatum</name>
    <name type="common">Blackwell switchgrass</name>
    <dbReference type="NCBI Taxonomy" id="38727"/>
    <lineage>
        <taxon>Eukaryota</taxon>
        <taxon>Viridiplantae</taxon>
        <taxon>Streptophyta</taxon>
        <taxon>Embryophyta</taxon>
        <taxon>Tracheophyta</taxon>
        <taxon>Spermatophyta</taxon>
        <taxon>Magnoliopsida</taxon>
        <taxon>Liliopsida</taxon>
        <taxon>Poales</taxon>
        <taxon>Poaceae</taxon>
        <taxon>PACMAD clade</taxon>
        <taxon>Panicoideae</taxon>
        <taxon>Panicodae</taxon>
        <taxon>Paniceae</taxon>
        <taxon>Panicinae</taxon>
        <taxon>Panicum</taxon>
        <taxon>Panicum sect. Hiantes</taxon>
    </lineage>
</organism>